<dbReference type="InterPro" id="IPR006076">
    <property type="entry name" value="FAD-dep_OxRdtase"/>
</dbReference>
<evidence type="ECO:0000313" key="5">
    <source>
        <dbReference type="Proteomes" id="UP001589865"/>
    </source>
</evidence>
<reference evidence="4 5" key="1">
    <citation type="submission" date="2024-09" db="EMBL/GenBank/DDBJ databases">
        <authorList>
            <person name="Sun Q."/>
            <person name="Mori K."/>
        </authorList>
    </citation>
    <scope>NUCLEOTIDE SEQUENCE [LARGE SCALE GENOMIC DNA]</scope>
    <source>
        <strain evidence="4 5">TBRC 5777</strain>
    </source>
</reference>
<dbReference type="EC" id="1.-.-.-" evidence="4"/>
<name>A0ABV6JS35_9PROT</name>
<dbReference type="GO" id="GO:0016491">
    <property type="term" value="F:oxidoreductase activity"/>
    <property type="evidence" value="ECO:0007669"/>
    <property type="project" value="UniProtKB-KW"/>
</dbReference>
<organism evidence="4 5">
    <name type="scientific">Roseomonas elaeocarpi</name>
    <dbReference type="NCBI Taxonomy" id="907779"/>
    <lineage>
        <taxon>Bacteria</taxon>
        <taxon>Pseudomonadati</taxon>
        <taxon>Pseudomonadota</taxon>
        <taxon>Alphaproteobacteria</taxon>
        <taxon>Acetobacterales</taxon>
        <taxon>Roseomonadaceae</taxon>
        <taxon>Roseomonas</taxon>
    </lineage>
</organism>
<keyword evidence="2 4" id="KW-0560">Oxidoreductase</keyword>
<dbReference type="Gene3D" id="3.30.9.10">
    <property type="entry name" value="D-Amino Acid Oxidase, subunit A, domain 2"/>
    <property type="match status" value="1"/>
</dbReference>
<protein>
    <submittedName>
        <fullName evidence="4">NAD(P)/FAD-dependent oxidoreductase</fullName>
        <ecNumber evidence="4">1.-.-.-</ecNumber>
    </submittedName>
</protein>
<evidence type="ECO:0000256" key="2">
    <source>
        <dbReference type="ARBA" id="ARBA00023002"/>
    </source>
</evidence>
<evidence type="ECO:0000313" key="4">
    <source>
        <dbReference type="EMBL" id="MFC0408536.1"/>
    </source>
</evidence>
<keyword evidence="5" id="KW-1185">Reference proteome</keyword>
<feature type="domain" description="FAD dependent oxidoreductase" evidence="3">
    <location>
        <begin position="20"/>
        <end position="412"/>
    </location>
</feature>
<comment type="caution">
    <text evidence="4">The sequence shown here is derived from an EMBL/GenBank/DDBJ whole genome shotgun (WGS) entry which is preliminary data.</text>
</comment>
<comment type="similarity">
    <text evidence="1">Belongs to the DadA oxidoreductase family.</text>
</comment>
<dbReference type="RefSeq" id="WP_377044287.1">
    <property type="nucleotide sequence ID" value="NZ_JBHLUN010000006.1"/>
</dbReference>
<dbReference type="EMBL" id="JBHLUN010000006">
    <property type="protein sequence ID" value="MFC0408536.1"/>
    <property type="molecule type" value="Genomic_DNA"/>
</dbReference>
<evidence type="ECO:0000259" key="3">
    <source>
        <dbReference type="Pfam" id="PF01266"/>
    </source>
</evidence>
<accession>A0ABV6JS35</accession>
<dbReference type="Pfam" id="PF01266">
    <property type="entry name" value="DAO"/>
    <property type="match status" value="1"/>
</dbReference>
<gene>
    <name evidence="4" type="ORF">ACFFGY_09775</name>
</gene>
<dbReference type="PANTHER" id="PTHR13847:SF280">
    <property type="entry name" value="D-AMINO ACID DEHYDROGENASE"/>
    <property type="match status" value="1"/>
</dbReference>
<dbReference type="Proteomes" id="UP001589865">
    <property type="component" value="Unassembled WGS sequence"/>
</dbReference>
<evidence type="ECO:0000256" key="1">
    <source>
        <dbReference type="ARBA" id="ARBA00009410"/>
    </source>
</evidence>
<dbReference type="PANTHER" id="PTHR13847">
    <property type="entry name" value="SARCOSINE DEHYDROGENASE-RELATED"/>
    <property type="match status" value="1"/>
</dbReference>
<sequence>MPPQIDTVPSDTEMPAQAEVVVIGGGVIGVSTALFLRQRGLSVVLCEKGQIAGEQSSRNWGWVRTMGRDPAEIPLSLESQRIWQGLERSTGAETGFRQSGILYLCDTERDVAKYEQWLEQARPYQIGSRLLSQAELAAKLPGLQRRFAGALYTESDGRAEPMKAVPALAAAARREGVTILAPCAVRGVETTGGRLSAVVTERGAIRCGSAVLAGGAWSRLFCGNLGIDLPQLKILGSVLRTQPIEGLPELAAGASDFAFRRRFDGGYNIAHRGASVAEIVPDTFRQFFEFLPALRAQWGTMRLRLGRRFVEEWRIRRRWAMDEVTPFEEVRMLDPEPDAHILDEAMRNLRRALPGFAAAKVAGSWGGLIDATPDAVPIMDQTAQIPGLFVATGFSGHGFGIGPGAGRLMADLVTGRDPVVDATPFRLNRFRRDARRAAA</sequence>
<dbReference type="Gene3D" id="3.50.50.60">
    <property type="entry name" value="FAD/NAD(P)-binding domain"/>
    <property type="match status" value="1"/>
</dbReference>
<dbReference type="InterPro" id="IPR036188">
    <property type="entry name" value="FAD/NAD-bd_sf"/>
</dbReference>
<dbReference type="SUPFAM" id="SSF51905">
    <property type="entry name" value="FAD/NAD(P)-binding domain"/>
    <property type="match status" value="1"/>
</dbReference>
<proteinExistence type="inferred from homology"/>